<keyword evidence="2" id="KW-1185">Reference proteome</keyword>
<evidence type="ECO:0000313" key="2">
    <source>
        <dbReference type="Proteomes" id="UP001596086"/>
    </source>
</evidence>
<name>A0ABW0S794_9BURK</name>
<gene>
    <name evidence="1" type="ORF">ACFPO9_23520</name>
</gene>
<dbReference type="RefSeq" id="WP_379775661.1">
    <property type="nucleotide sequence ID" value="NZ_JBHSMZ010000024.1"/>
</dbReference>
<evidence type="ECO:0000313" key="1">
    <source>
        <dbReference type="EMBL" id="MFC5551498.1"/>
    </source>
</evidence>
<dbReference type="Pfam" id="PF14352">
    <property type="entry name" value="DUF4402"/>
    <property type="match status" value="1"/>
</dbReference>
<protein>
    <submittedName>
        <fullName evidence="1">DUF4402 domain-containing protein</fullName>
    </submittedName>
</protein>
<dbReference type="EMBL" id="JBHSMZ010000024">
    <property type="protein sequence ID" value="MFC5551498.1"/>
    <property type="molecule type" value="Genomic_DNA"/>
</dbReference>
<dbReference type="InterPro" id="IPR025514">
    <property type="entry name" value="DUF4402"/>
</dbReference>
<sequence>MSRRTHPILIVGIASLSALLLPAGREACAQQINLVNTRGIDFGRFVAGTGGTVVISAAGLRSRTGGVVLLNSPSAGQASFSVSKSNNGGGNKAVILSLPANGSTRLTSGSNSMAVNSFVNSTLGTVTTAGTPVSVGATLTVSANQPAGAYSGAFPLIVNFQ</sequence>
<dbReference type="Proteomes" id="UP001596086">
    <property type="component" value="Unassembled WGS sequence"/>
</dbReference>
<proteinExistence type="predicted"/>
<organism evidence="1 2">
    <name type="scientific">Massilia aerilata</name>
    <dbReference type="NCBI Taxonomy" id="453817"/>
    <lineage>
        <taxon>Bacteria</taxon>
        <taxon>Pseudomonadati</taxon>
        <taxon>Pseudomonadota</taxon>
        <taxon>Betaproteobacteria</taxon>
        <taxon>Burkholderiales</taxon>
        <taxon>Oxalobacteraceae</taxon>
        <taxon>Telluria group</taxon>
        <taxon>Massilia</taxon>
    </lineage>
</organism>
<accession>A0ABW0S794</accession>
<comment type="caution">
    <text evidence="1">The sequence shown here is derived from an EMBL/GenBank/DDBJ whole genome shotgun (WGS) entry which is preliminary data.</text>
</comment>
<reference evidence="2" key="1">
    <citation type="journal article" date="2019" name="Int. J. Syst. Evol. Microbiol.">
        <title>The Global Catalogue of Microorganisms (GCM) 10K type strain sequencing project: providing services to taxonomists for standard genome sequencing and annotation.</title>
        <authorList>
            <consortium name="The Broad Institute Genomics Platform"/>
            <consortium name="The Broad Institute Genome Sequencing Center for Infectious Disease"/>
            <person name="Wu L."/>
            <person name="Ma J."/>
        </authorList>
    </citation>
    <scope>NUCLEOTIDE SEQUENCE [LARGE SCALE GENOMIC DNA]</scope>
    <source>
        <strain evidence="2">CGMCC 4.5798</strain>
    </source>
</reference>